<dbReference type="Proteomes" id="UP000030706">
    <property type="component" value="Unassembled WGS sequence"/>
</dbReference>
<evidence type="ECO:0000313" key="1">
    <source>
        <dbReference type="EMBL" id="KEQ81758.1"/>
    </source>
</evidence>
<protein>
    <submittedName>
        <fullName evidence="1">Uncharacterized protein</fullName>
    </submittedName>
</protein>
<dbReference type="AlphaFoldDB" id="A0A074X8S4"/>
<keyword evidence="2" id="KW-1185">Reference proteome</keyword>
<proteinExistence type="predicted"/>
<sequence>MAISSDGRFWTGLQLVVSLHTAAVDDVWVHHACASDTTLVGIVLKVSVGLDSWAIGTDHHSSSPSSPRLTLPEFALASRFTPHRAKPLIHNLTGGRSCADIRQYCIIAKSFEQ</sequence>
<name>A0A074X8S4_AURPU</name>
<dbReference type="HOGENOM" id="CLU_2133039_0_0_1"/>
<gene>
    <name evidence="1" type="ORF">M438DRAFT_69926</name>
</gene>
<dbReference type="RefSeq" id="XP_029757945.1">
    <property type="nucleotide sequence ID" value="XM_029910266.1"/>
</dbReference>
<evidence type="ECO:0000313" key="2">
    <source>
        <dbReference type="Proteomes" id="UP000030706"/>
    </source>
</evidence>
<dbReference type="EMBL" id="KL584990">
    <property type="protein sequence ID" value="KEQ81758.1"/>
    <property type="molecule type" value="Genomic_DNA"/>
</dbReference>
<dbReference type="GeneID" id="40752572"/>
<accession>A0A074X8S4</accession>
<reference evidence="1 2" key="1">
    <citation type="journal article" date="2014" name="BMC Genomics">
        <title>Genome sequencing of four Aureobasidium pullulans varieties: biotechnological potential, stress tolerance, and description of new species.</title>
        <authorList>
            <person name="Gostin Ar C."/>
            <person name="Ohm R.A."/>
            <person name="Kogej T."/>
            <person name="Sonjak S."/>
            <person name="Turk M."/>
            <person name="Zajc J."/>
            <person name="Zalar P."/>
            <person name="Grube M."/>
            <person name="Sun H."/>
            <person name="Han J."/>
            <person name="Sharma A."/>
            <person name="Chiniquy J."/>
            <person name="Ngan C.Y."/>
            <person name="Lipzen A."/>
            <person name="Barry K."/>
            <person name="Grigoriev I.V."/>
            <person name="Gunde-Cimerman N."/>
        </authorList>
    </citation>
    <scope>NUCLEOTIDE SEQUENCE [LARGE SCALE GENOMIC DNA]</scope>
    <source>
        <strain evidence="1 2">EXF-150</strain>
    </source>
</reference>
<organism evidence="1 2">
    <name type="scientific">Aureobasidium pullulans EXF-150</name>
    <dbReference type="NCBI Taxonomy" id="1043002"/>
    <lineage>
        <taxon>Eukaryota</taxon>
        <taxon>Fungi</taxon>
        <taxon>Dikarya</taxon>
        <taxon>Ascomycota</taxon>
        <taxon>Pezizomycotina</taxon>
        <taxon>Dothideomycetes</taxon>
        <taxon>Dothideomycetidae</taxon>
        <taxon>Dothideales</taxon>
        <taxon>Saccotheciaceae</taxon>
        <taxon>Aureobasidium</taxon>
    </lineage>
</organism>